<dbReference type="InterPro" id="IPR036390">
    <property type="entry name" value="WH_DNA-bd_sf"/>
</dbReference>
<evidence type="ECO:0000259" key="4">
    <source>
        <dbReference type="PROSITE" id="PS50995"/>
    </source>
</evidence>
<dbReference type="GO" id="GO:0003700">
    <property type="term" value="F:DNA-binding transcription factor activity"/>
    <property type="evidence" value="ECO:0007669"/>
    <property type="project" value="InterPro"/>
</dbReference>
<protein>
    <submittedName>
        <fullName evidence="7">Unannotated protein</fullName>
    </submittedName>
</protein>
<dbReference type="InterPro" id="IPR000835">
    <property type="entry name" value="HTH_MarR-typ"/>
</dbReference>
<dbReference type="InterPro" id="IPR039422">
    <property type="entry name" value="MarR/SlyA-like"/>
</dbReference>
<dbReference type="GO" id="GO:0003677">
    <property type="term" value="F:DNA binding"/>
    <property type="evidence" value="ECO:0007669"/>
    <property type="project" value="UniProtKB-KW"/>
</dbReference>
<dbReference type="PROSITE" id="PS01117">
    <property type="entry name" value="HTH_MARR_1"/>
    <property type="match status" value="1"/>
</dbReference>
<dbReference type="EMBL" id="CAFBIZ010000239">
    <property type="protein sequence ID" value="CAB4852191.1"/>
    <property type="molecule type" value="Genomic_DNA"/>
</dbReference>
<evidence type="ECO:0000256" key="1">
    <source>
        <dbReference type="ARBA" id="ARBA00023015"/>
    </source>
</evidence>
<evidence type="ECO:0000256" key="2">
    <source>
        <dbReference type="ARBA" id="ARBA00023125"/>
    </source>
</evidence>
<dbReference type="PROSITE" id="PS50995">
    <property type="entry name" value="HTH_MARR_2"/>
    <property type="match status" value="1"/>
</dbReference>
<proteinExistence type="predicted"/>
<feature type="domain" description="HTH marR-type" evidence="4">
    <location>
        <begin position="27"/>
        <end position="163"/>
    </location>
</feature>
<dbReference type="GO" id="GO:0006950">
    <property type="term" value="P:response to stress"/>
    <property type="evidence" value="ECO:0007669"/>
    <property type="project" value="TreeGrafter"/>
</dbReference>
<dbReference type="EMBL" id="CAFBND010000065">
    <property type="protein sequence ID" value="CAB4948550.1"/>
    <property type="molecule type" value="Genomic_DNA"/>
</dbReference>
<accession>A0A6J7SJR5</accession>
<evidence type="ECO:0000313" key="7">
    <source>
        <dbReference type="EMBL" id="CAB5041579.1"/>
    </source>
</evidence>
<dbReference type="PANTHER" id="PTHR33164:SF101">
    <property type="entry name" value="TRANSCRIPTIONAL REPRESSOR MPRA"/>
    <property type="match status" value="1"/>
</dbReference>
<keyword evidence="2" id="KW-0238">DNA-binding</keyword>
<keyword evidence="1" id="KW-0805">Transcription regulation</keyword>
<dbReference type="Pfam" id="PF01047">
    <property type="entry name" value="MarR"/>
    <property type="match status" value="1"/>
</dbReference>
<sequence length="170" mass="19039">MSDQPTLPLDPIAEARRWWVVRGWEEASDGMAAVTSVVRAHQIFMQRIDAVLRPLDLTFARYELLMLLSFTRTGALPMAKIGSRLQVHPTSVTSVVDRLETQGFVRREQHPQDRRAVLASITDEGRQIAEKATAAMNSEVFMRLGLSSSQTTTLIDILTDLRSDAGDFKL</sequence>
<dbReference type="EMBL" id="CAFBPU010000109">
    <property type="protein sequence ID" value="CAB5041579.1"/>
    <property type="molecule type" value="Genomic_DNA"/>
</dbReference>
<gene>
    <name evidence="5" type="ORF">UFOPK3268_01543</name>
    <name evidence="6" type="ORF">UFOPK3752_01510</name>
    <name evidence="7" type="ORF">UFOPK4150_02526</name>
</gene>
<dbReference type="Gene3D" id="1.10.10.10">
    <property type="entry name" value="Winged helix-like DNA-binding domain superfamily/Winged helix DNA-binding domain"/>
    <property type="match status" value="1"/>
</dbReference>
<reference evidence="7" key="1">
    <citation type="submission" date="2020-05" db="EMBL/GenBank/DDBJ databases">
        <authorList>
            <person name="Chiriac C."/>
            <person name="Salcher M."/>
            <person name="Ghai R."/>
            <person name="Kavagutti S V."/>
        </authorList>
    </citation>
    <scope>NUCLEOTIDE SEQUENCE</scope>
</reference>
<dbReference type="InterPro" id="IPR036388">
    <property type="entry name" value="WH-like_DNA-bd_sf"/>
</dbReference>
<keyword evidence="3" id="KW-0804">Transcription</keyword>
<evidence type="ECO:0000313" key="5">
    <source>
        <dbReference type="EMBL" id="CAB4852191.1"/>
    </source>
</evidence>
<dbReference type="AlphaFoldDB" id="A0A6J7SJR5"/>
<dbReference type="PANTHER" id="PTHR33164">
    <property type="entry name" value="TRANSCRIPTIONAL REGULATOR, MARR FAMILY"/>
    <property type="match status" value="1"/>
</dbReference>
<dbReference type="PRINTS" id="PR00598">
    <property type="entry name" value="HTHMARR"/>
</dbReference>
<dbReference type="SUPFAM" id="SSF46785">
    <property type="entry name" value="Winged helix' DNA-binding domain"/>
    <property type="match status" value="1"/>
</dbReference>
<organism evidence="7">
    <name type="scientific">freshwater metagenome</name>
    <dbReference type="NCBI Taxonomy" id="449393"/>
    <lineage>
        <taxon>unclassified sequences</taxon>
        <taxon>metagenomes</taxon>
        <taxon>ecological metagenomes</taxon>
    </lineage>
</organism>
<name>A0A6J7SJR5_9ZZZZ</name>
<evidence type="ECO:0000313" key="6">
    <source>
        <dbReference type="EMBL" id="CAB4948550.1"/>
    </source>
</evidence>
<dbReference type="InterPro" id="IPR023187">
    <property type="entry name" value="Tscrpt_reg_MarR-type_CS"/>
</dbReference>
<evidence type="ECO:0000256" key="3">
    <source>
        <dbReference type="ARBA" id="ARBA00023163"/>
    </source>
</evidence>
<dbReference type="SMART" id="SM00347">
    <property type="entry name" value="HTH_MARR"/>
    <property type="match status" value="1"/>
</dbReference>